<sequence>MPAYSTAHLPALPCYLNGEMTTLDAARISPLDRGFIFGDGIYEGIAVYGRPGQTPRPFRFEQHMTRLERSLKETRIANPHTREQWRQIALDLIAAHPEHASVADWFYYFQVTRGVALRDHPMLEGLTPTVFATCLPMKPPSAEQRAQGVACVTADDFRWKKAHIKSISLLGAVFARQISFDAGALETVMFRDGFLSEAASSNVWVIQNGRVFGPPKDNLVLEGIRYGAIEELCRQEGIGFELRRIPKAEVLAADELMLSSATKEVLPITTLDGQPVGSGKPGPVTQKVYAAYQRAKDALFAS</sequence>
<proteinExistence type="inferred from homology"/>
<evidence type="ECO:0000313" key="2">
    <source>
        <dbReference type="EMBL" id="MFC0591399.1"/>
    </source>
</evidence>
<name>A0ABV6PPC2_9BURK</name>
<comment type="caution">
    <text evidence="2">The sequence shown here is derived from an EMBL/GenBank/DDBJ whole genome shotgun (WGS) entry which is preliminary data.</text>
</comment>
<dbReference type="Pfam" id="PF01063">
    <property type="entry name" value="Aminotran_4"/>
    <property type="match status" value="1"/>
</dbReference>
<organism evidence="2 3">
    <name type="scientific">Ottowia pentelensis</name>
    <dbReference type="NCBI Taxonomy" id="511108"/>
    <lineage>
        <taxon>Bacteria</taxon>
        <taxon>Pseudomonadati</taxon>
        <taxon>Pseudomonadota</taxon>
        <taxon>Betaproteobacteria</taxon>
        <taxon>Burkholderiales</taxon>
        <taxon>Comamonadaceae</taxon>
        <taxon>Ottowia</taxon>
    </lineage>
</organism>
<comment type="similarity">
    <text evidence="1">Belongs to the class-IV pyridoxal-phosphate-dependent aminotransferase family.</text>
</comment>
<dbReference type="Proteomes" id="UP001589834">
    <property type="component" value="Unassembled WGS sequence"/>
</dbReference>
<dbReference type="InterPro" id="IPR036038">
    <property type="entry name" value="Aminotransferase-like"/>
</dbReference>
<dbReference type="InterPro" id="IPR043131">
    <property type="entry name" value="BCAT-like_N"/>
</dbReference>
<dbReference type="EMBL" id="JBHLTN010000005">
    <property type="protein sequence ID" value="MFC0591399.1"/>
    <property type="molecule type" value="Genomic_DNA"/>
</dbReference>
<dbReference type="InterPro" id="IPR043132">
    <property type="entry name" value="BCAT-like_C"/>
</dbReference>
<keyword evidence="2" id="KW-0808">Transferase</keyword>
<evidence type="ECO:0000313" key="3">
    <source>
        <dbReference type="Proteomes" id="UP001589834"/>
    </source>
</evidence>
<evidence type="ECO:0000256" key="1">
    <source>
        <dbReference type="ARBA" id="ARBA00009320"/>
    </source>
</evidence>
<dbReference type="InterPro" id="IPR050571">
    <property type="entry name" value="Class-IV_PLP-Dep_Aminotrnsfr"/>
</dbReference>
<accession>A0ABV6PPC2</accession>
<gene>
    <name evidence="2" type="ORF">ACFFGG_02405</name>
</gene>
<dbReference type="Gene3D" id="3.30.470.10">
    <property type="match status" value="1"/>
</dbReference>
<reference evidence="2 3" key="1">
    <citation type="submission" date="2024-09" db="EMBL/GenBank/DDBJ databases">
        <authorList>
            <person name="Sun Q."/>
            <person name="Mori K."/>
        </authorList>
    </citation>
    <scope>NUCLEOTIDE SEQUENCE [LARGE SCALE GENOMIC DNA]</scope>
    <source>
        <strain evidence="2 3">NCAIM B.02336</strain>
    </source>
</reference>
<keyword evidence="2" id="KW-0032">Aminotransferase</keyword>
<dbReference type="PANTHER" id="PTHR42743">
    <property type="entry name" value="AMINO-ACID AMINOTRANSFERASE"/>
    <property type="match status" value="1"/>
</dbReference>
<dbReference type="CDD" id="cd01558">
    <property type="entry name" value="D-AAT_like"/>
    <property type="match status" value="1"/>
</dbReference>
<protein>
    <submittedName>
        <fullName evidence="2">D-amino acid aminotransferase</fullName>
    </submittedName>
</protein>
<dbReference type="GO" id="GO:0008483">
    <property type="term" value="F:transaminase activity"/>
    <property type="evidence" value="ECO:0007669"/>
    <property type="project" value="UniProtKB-KW"/>
</dbReference>
<dbReference type="InterPro" id="IPR001544">
    <property type="entry name" value="Aminotrans_IV"/>
</dbReference>
<dbReference type="Gene3D" id="3.20.10.10">
    <property type="entry name" value="D-amino Acid Aminotransferase, subunit A, domain 2"/>
    <property type="match status" value="1"/>
</dbReference>
<dbReference type="RefSeq" id="WP_377479381.1">
    <property type="nucleotide sequence ID" value="NZ_JBHLTN010000005.1"/>
</dbReference>
<dbReference type="PANTHER" id="PTHR42743:SF10">
    <property type="entry name" value="D-ALANINE AMINOTRANSFERASE"/>
    <property type="match status" value="1"/>
</dbReference>
<keyword evidence="3" id="KW-1185">Reference proteome</keyword>
<dbReference type="SUPFAM" id="SSF56752">
    <property type="entry name" value="D-aminoacid aminotransferase-like PLP-dependent enzymes"/>
    <property type="match status" value="1"/>
</dbReference>